<accession>A0AAW8Q081</accession>
<protein>
    <submittedName>
        <fullName evidence="2">Uncharacterized protein</fullName>
    </submittedName>
</protein>
<evidence type="ECO:0000256" key="1">
    <source>
        <dbReference type="SAM" id="Phobius"/>
    </source>
</evidence>
<organism evidence="2 3">
    <name type="scientific">Vibrio parahaemolyticus</name>
    <dbReference type="NCBI Taxonomy" id="670"/>
    <lineage>
        <taxon>Bacteria</taxon>
        <taxon>Pseudomonadati</taxon>
        <taxon>Pseudomonadota</taxon>
        <taxon>Gammaproteobacteria</taxon>
        <taxon>Vibrionales</taxon>
        <taxon>Vibrionaceae</taxon>
        <taxon>Vibrio</taxon>
    </lineage>
</organism>
<reference evidence="2" key="1">
    <citation type="submission" date="2023-06" db="EMBL/GenBank/DDBJ databases">
        <title>Genomic Diversity of Vibrio spp. and Metagenomic Analysis of Pathogens in Florida Gulf Coastal Waters Following Hurricane Ian.</title>
        <authorList>
            <person name="Brumfield K.D."/>
        </authorList>
    </citation>
    <scope>NUCLEOTIDE SEQUENCE</scope>
    <source>
        <strain evidence="2">WBS2B-138</strain>
    </source>
</reference>
<evidence type="ECO:0000313" key="3">
    <source>
        <dbReference type="Proteomes" id="UP001253193"/>
    </source>
</evidence>
<keyword evidence="1" id="KW-0812">Transmembrane</keyword>
<evidence type="ECO:0000313" key="2">
    <source>
        <dbReference type="EMBL" id="MDS1821647.1"/>
    </source>
</evidence>
<dbReference type="Proteomes" id="UP001253193">
    <property type="component" value="Unassembled WGS sequence"/>
</dbReference>
<gene>
    <name evidence="2" type="ORF">QX249_13315</name>
</gene>
<dbReference type="EMBL" id="JAUHGG010000003">
    <property type="protein sequence ID" value="MDS1821647.1"/>
    <property type="molecule type" value="Genomic_DNA"/>
</dbReference>
<proteinExistence type="predicted"/>
<keyword evidence="1" id="KW-1133">Transmembrane helix</keyword>
<dbReference type="AlphaFoldDB" id="A0AAW8Q081"/>
<sequence length="95" mass="11193">MSYWKNVGVMFRLRMTPLPLMIQSLKETINTLIVTLTSVSMLLWNTLWLVLSPVRWLVEPFWVAFSKKEDDIFWKNMRSVTSSKIKTKGRKNASK</sequence>
<comment type="caution">
    <text evidence="2">The sequence shown here is derived from an EMBL/GenBank/DDBJ whole genome shotgun (WGS) entry which is preliminary data.</text>
</comment>
<feature type="transmembrane region" description="Helical" evidence="1">
    <location>
        <begin position="29"/>
        <end position="51"/>
    </location>
</feature>
<keyword evidence="1" id="KW-0472">Membrane</keyword>
<dbReference type="RefSeq" id="WP_311020562.1">
    <property type="nucleotide sequence ID" value="NZ_JAUHGG010000003.1"/>
</dbReference>
<name>A0AAW8Q081_VIBPH</name>